<keyword evidence="2" id="KW-1185">Reference proteome</keyword>
<dbReference type="EMBL" id="BKAJ01000243">
    <property type="protein sequence ID" value="GEP61650.1"/>
    <property type="molecule type" value="Genomic_DNA"/>
</dbReference>
<protein>
    <submittedName>
        <fullName evidence="1">Uncharacterized protein</fullName>
    </submittedName>
</protein>
<name>A0A512NRR8_9HYPH</name>
<gene>
    <name evidence="1" type="ORF">RSO01_88160</name>
</gene>
<dbReference type="AlphaFoldDB" id="A0A512NRR8"/>
<reference evidence="1 2" key="1">
    <citation type="submission" date="2019-07" db="EMBL/GenBank/DDBJ databases">
        <title>Whole genome shotgun sequence of Reyranella soli NBRC 108950.</title>
        <authorList>
            <person name="Hosoyama A."/>
            <person name="Uohara A."/>
            <person name="Ohji S."/>
            <person name="Ichikawa N."/>
        </authorList>
    </citation>
    <scope>NUCLEOTIDE SEQUENCE [LARGE SCALE GENOMIC DNA]</scope>
    <source>
        <strain evidence="1 2">NBRC 108950</strain>
    </source>
</reference>
<proteinExistence type="predicted"/>
<comment type="caution">
    <text evidence="1">The sequence shown here is derived from an EMBL/GenBank/DDBJ whole genome shotgun (WGS) entry which is preliminary data.</text>
</comment>
<dbReference type="Proteomes" id="UP000321058">
    <property type="component" value="Unassembled WGS sequence"/>
</dbReference>
<evidence type="ECO:0000313" key="1">
    <source>
        <dbReference type="EMBL" id="GEP61650.1"/>
    </source>
</evidence>
<sequence length="69" mass="8054">MRYQLLEVLVLDDADRAVRQSRYSDFIVGFRQHMLVKITKVTRILKCVDLTVAVREPLIQAGDPLQQQR</sequence>
<accession>A0A512NRR8</accession>
<organism evidence="1 2">
    <name type="scientific">Reyranella soli</name>
    <dbReference type="NCBI Taxonomy" id="1230389"/>
    <lineage>
        <taxon>Bacteria</taxon>
        <taxon>Pseudomonadati</taxon>
        <taxon>Pseudomonadota</taxon>
        <taxon>Alphaproteobacteria</taxon>
        <taxon>Hyphomicrobiales</taxon>
        <taxon>Reyranellaceae</taxon>
        <taxon>Reyranella</taxon>
    </lineage>
</organism>
<evidence type="ECO:0000313" key="2">
    <source>
        <dbReference type="Proteomes" id="UP000321058"/>
    </source>
</evidence>